<reference evidence="12" key="2">
    <citation type="journal article" date="2021" name="Appl. Environ. Microbiol.">
        <title>Adaptability of a Caproate-Producing Bacterium Contributes to Its Dominance in an Anaerobic Fermentation System.</title>
        <authorList>
            <person name="Wang H."/>
            <person name="Gu Y."/>
            <person name="Zhou W."/>
            <person name="Zhao D."/>
            <person name="Qiao Z."/>
            <person name="Zheng J."/>
            <person name="Gao J."/>
            <person name="Chen X."/>
            <person name="Ren C."/>
            <person name="Xu Y."/>
        </authorList>
    </citation>
    <scope>NUCLEOTIDE SEQUENCE</scope>
    <source>
        <strain evidence="12">JNU-WLY1368</strain>
    </source>
</reference>
<comment type="function">
    <text evidence="10">Channel that opens in response to stretch forces in the membrane lipid bilayer. May participate in the regulation of osmotic pressure changes within the cell.</text>
</comment>
<dbReference type="GO" id="GO:0008381">
    <property type="term" value="F:mechanosensitive monoatomic ion channel activity"/>
    <property type="evidence" value="ECO:0007669"/>
    <property type="project" value="UniProtKB-UniRule"/>
</dbReference>
<comment type="subunit">
    <text evidence="10">Homopentamer.</text>
</comment>
<keyword evidence="3 10" id="KW-0813">Transport</keyword>
<accession>A0A859DME8</accession>
<sequence>MKKFFEEFREFATRGNVIDMAVGVVIGSAFSSIVNSLVKDILMPFLGLLTGKVNFSGLSITLGGKAVLTYGAFLQAVFNFLLITLAIFFLVKTVNRLNSLRGKKEEKAEEAAPTKEELLLTEIRDLLKKGNEEQPND</sequence>
<dbReference type="Gene3D" id="1.10.1200.120">
    <property type="entry name" value="Large-conductance mechanosensitive channel, MscL, domain 1"/>
    <property type="match status" value="1"/>
</dbReference>
<evidence type="ECO:0000313" key="14">
    <source>
        <dbReference type="Proteomes" id="UP000509623"/>
    </source>
</evidence>
<evidence type="ECO:0000256" key="6">
    <source>
        <dbReference type="ARBA" id="ARBA00022989"/>
    </source>
</evidence>
<comment type="subcellular location">
    <subcellularLocation>
        <location evidence="1 10">Cell membrane</location>
        <topology evidence="1 10">Multi-pass membrane protein</topology>
    </subcellularLocation>
</comment>
<dbReference type="EMBL" id="CP046161">
    <property type="protein sequence ID" value="QKO30246.1"/>
    <property type="molecule type" value="Genomic_DNA"/>
</dbReference>
<organism evidence="11 13">
    <name type="scientific">Caproicibacterium lactatifermentans</name>
    <dbReference type="NCBI Taxonomy" id="2666138"/>
    <lineage>
        <taxon>Bacteria</taxon>
        <taxon>Bacillati</taxon>
        <taxon>Bacillota</taxon>
        <taxon>Clostridia</taxon>
        <taxon>Eubacteriales</taxon>
        <taxon>Oscillospiraceae</taxon>
        <taxon>Caproicibacterium</taxon>
    </lineage>
</organism>
<evidence type="ECO:0000256" key="5">
    <source>
        <dbReference type="ARBA" id="ARBA00022692"/>
    </source>
</evidence>
<proteinExistence type="inferred from homology"/>
<evidence type="ECO:0000256" key="1">
    <source>
        <dbReference type="ARBA" id="ARBA00004651"/>
    </source>
</evidence>
<dbReference type="InterPro" id="IPR019823">
    <property type="entry name" value="Mechanosensitive_channel_CS"/>
</dbReference>
<dbReference type="NCBIfam" id="NF001843">
    <property type="entry name" value="PRK00567.1-4"/>
    <property type="match status" value="1"/>
</dbReference>
<evidence type="ECO:0000313" key="12">
    <source>
        <dbReference type="EMBL" id="QKO30246.1"/>
    </source>
</evidence>
<dbReference type="PRINTS" id="PR01264">
    <property type="entry name" value="MECHCHANNEL"/>
</dbReference>
<evidence type="ECO:0000313" key="11">
    <source>
        <dbReference type="EMBL" id="QKN23167.1"/>
    </source>
</evidence>
<dbReference type="InterPro" id="IPR001185">
    <property type="entry name" value="MS_channel"/>
</dbReference>
<dbReference type="InterPro" id="IPR037673">
    <property type="entry name" value="MSC/AndL"/>
</dbReference>
<evidence type="ECO:0000256" key="9">
    <source>
        <dbReference type="ARBA" id="ARBA00023303"/>
    </source>
</evidence>
<dbReference type="RefSeq" id="WP_086034969.1">
    <property type="nucleotide sequence ID" value="NZ_CP046051.1"/>
</dbReference>
<evidence type="ECO:0000256" key="7">
    <source>
        <dbReference type="ARBA" id="ARBA00023065"/>
    </source>
</evidence>
<feature type="transmembrane region" description="Helical" evidence="10">
    <location>
        <begin position="20"/>
        <end position="38"/>
    </location>
</feature>
<dbReference type="SUPFAM" id="SSF81330">
    <property type="entry name" value="Gated mechanosensitive channel"/>
    <property type="match status" value="1"/>
</dbReference>
<dbReference type="KEGG" id="clf:GJQ69_00870"/>
<evidence type="ECO:0000256" key="2">
    <source>
        <dbReference type="ARBA" id="ARBA00007254"/>
    </source>
</evidence>
<evidence type="ECO:0000256" key="3">
    <source>
        <dbReference type="ARBA" id="ARBA00022448"/>
    </source>
</evidence>
<keyword evidence="8 10" id="KW-0472">Membrane</keyword>
<keyword evidence="14" id="KW-1185">Reference proteome</keyword>
<keyword evidence="6 10" id="KW-1133">Transmembrane helix</keyword>
<keyword evidence="7 10" id="KW-0406">Ion transport</keyword>
<dbReference type="Pfam" id="PF01741">
    <property type="entry name" value="MscL"/>
    <property type="match status" value="1"/>
</dbReference>
<keyword evidence="4 10" id="KW-1003">Cell membrane</keyword>
<dbReference type="InterPro" id="IPR036019">
    <property type="entry name" value="MscL_channel"/>
</dbReference>
<evidence type="ECO:0000256" key="8">
    <source>
        <dbReference type="ARBA" id="ARBA00023136"/>
    </source>
</evidence>
<evidence type="ECO:0000256" key="4">
    <source>
        <dbReference type="ARBA" id="ARBA00022475"/>
    </source>
</evidence>
<feature type="transmembrane region" description="Helical" evidence="10">
    <location>
        <begin position="70"/>
        <end position="91"/>
    </location>
</feature>
<reference evidence="12" key="3">
    <citation type="journal article" date="2022" name="Int. J. Syst. Evol. Microbiol.">
        <title>Caproicibacterium lactatifermentans sp. nov., isolated from pit clay used for the production of Chinese strong aroma-type liquor.</title>
        <authorList>
            <person name="Wang H."/>
            <person name="Gu Y."/>
            <person name="Zhao D."/>
            <person name="Qiao Z."/>
            <person name="Zheng J."/>
            <person name="Gao J."/>
            <person name="Ren C."/>
            <person name="Xu Y."/>
        </authorList>
    </citation>
    <scope>NUCLEOTIDE SEQUENCE</scope>
    <source>
        <strain evidence="12">JNU-WLY1368</strain>
    </source>
</reference>
<evidence type="ECO:0000313" key="13">
    <source>
        <dbReference type="Proteomes" id="UP000501316"/>
    </source>
</evidence>
<dbReference type="Proteomes" id="UP000509623">
    <property type="component" value="Chromosome"/>
</dbReference>
<dbReference type="HAMAP" id="MF_00115">
    <property type="entry name" value="MscL"/>
    <property type="match status" value="1"/>
</dbReference>
<evidence type="ECO:0000256" key="10">
    <source>
        <dbReference type="HAMAP-Rule" id="MF_00115"/>
    </source>
</evidence>
<gene>
    <name evidence="10 11" type="primary">mscL</name>
    <name evidence="11" type="ORF">GJQ69_00870</name>
    <name evidence="12" type="ORF">GKP14_03990</name>
</gene>
<dbReference type="Proteomes" id="UP000501316">
    <property type="component" value="Chromosome"/>
</dbReference>
<dbReference type="AlphaFoldDB" id="A0A859DME8"/>
<reference evidence="13 14" key="1">
    <citation type="submission" date="2019-11" db="EMBL/GenBank/DDBJ databases">
        <authorList>
            <person name="Ren C."/>
            <person name="Wang H."/>
            <person name="Xu Y."/>
        </authorList>
    </citation>
    <scope>NUCLEOTIDE SEQUENCE [LARGE SCALE GENOMIC DNA]</scope>
    <source>
        <strain evidence="14">JNU-WLY1368</strain>
        <strain evidence="11 13">LBM 19010</strain>
    </source>
</reference>
<dbReference type="PROSITE" id="PS01327">
    <property type="entry name" value="MSCL"/>
    <property type="match status" value="1"/>
</dbReference>
<protein>
    <recommendedName>
        <fullName evidence="10">Large-conductance mechanosensitive channel</fullName>
    </recommendedName>
</protein>
<comment type="similarity">
    <text evidence="2 10">Belongs to the MscL family.</text>
</comment>
<name>A0A859DME8_9FIRM</name>
<dbReference type="EMBL" id="CP046051">
    <property type="protein sequence ID" value="QKN23167.1"/>
    <property type="molecule type" value="Genomic_DNA"/>
</dbReference>
<dbReference type="NCBIfam" id="TIGR00220">
    <property type="entry name" value="mscL"/>
    <property type="match status" value="1"/>
</dbReference>
<dbReference type="PANTHER" id="PTHR30266">
    <property type="entry name" value="MECHANOSENSITIVE CHANNEL MSCL"/>
    <property type="match status" value="1"/>
</dbReference>
<dbReference type="PANTHER" id="PTHR30266:SF2">
    <property type="entry name" value="LARGE-CONDUCTANCE MECHANOSENSITIVE CHANNEL"/>
    <property type="match status" value="1"/>
</dbReference>
<keyword evidence="5 10" id="KW-0812">Transmembrane</keyword>
<keyword evidence="9 10" id="KW-0407">Ion channel</keyword>
<dbReference type="GO" id="GO:0005886">
    <property type="term" value="C:plasma membrane"/>
    <property type="evidence" value="ECO:0007669"/>
    <property type="project" value="UniProtKB-SubCell"/>
</dbReference>